<evidence type="ECO:0000256" key="1">
    <source>
        <dbReference type="SAM" id="MobiDB-lite"/>
    </source>
</evidence>
<evidence type="ECO:0000313" key="3">
    <source>
        <dbReference type="Proteomes" id="UP001472677"/>
    </source>
</evidence>
<comment type="caution">
    <text evidence="2">The sequence shown here is derived from an EMBL/GenBank/DDBJ whole genome shotgun (WGS) entry which is preliminary data.</text>
</comment>
<dbReference type="EMBL" id="JBBPBM010000019">
    <property type="protein sequence ID" value="KAK8553994.1"/>
    <property type="molecule type" value="Genomic_DNA"/>
</dbReference>
<sequence length="136" mass="15511">MVSAKLDLISGSHSLSQARLSQSQSLVHNSRNNRMKMHITSPSKERLISQASEGFAKSRGLQDYISRVTRLNEPHCHYLVNMAKREPRNQFWRRKRGVSNPGDGFHKANVGDVPRTEPHTIRSVESLEMKDHLLVL</sequence>
<name>A0ABR2E7M4_9ROSI</name>
<evidence type="ECO:0000313" key="2">
    <source>
        <dbReference type="EMBL" id="KAK8553994.1"/>
    </source>
</evidence>
<proteinExistence type="predicted"/>
<organism evidence="2 3">
    <name type="scientific">Hibiscus sabdariffa</name>
    <name type="common">roselle</name>
    <dbReference type="NCBI Taxonomy" id="183260"/>
    <lineage>
        <taxon>Eukaryota</taxon>
        <taxon>Viridiplantae</taxon>
        <taxon>Streptophyta</taxon>
        <taxon>Embryophyta</taxon>
        <taxon>Tracheophyta</taxon>
        <taxon>Spermatophyta</taxon>
        <taxon>Magnoliopsida</taxon>
        <taxon>eudicotyledons</taxon>
        <taxon>Gunneridae</taxon>
        <taxon>Pentapetalae</taxon>
        <taxon>rosids</taxon>
        <taxon>malvids</taxon>
        <taxon>Malvales</taxon>
        <taxon>Malvaceae</taxon>
        <taxon>Malvoideae</taxon>
        <taxon>Hibiscus</taxon>
    </lineage>
</organism>
<dbReference type="Proteomes" id="UP001472677">
    <property type="component" value="Unassembled WGS sequence"/>
</dbReference>
<accession>A0ABR2E7M4</accession>
<feature type="region of interest" description="Disordered" evidence="1">
    <location>
        <begin position="95"/>
        <end position="116"/>
    </location>
</feature>
<keyword evidence="3" id="KW-1185">Reference proteome</keyword>
<gene>
    <name evidence="2" type="ORF">V6N12_030973</name>
</gene>
<reference evidence="2 3" key="1">
    <citation type="journal article" date="2024" name="G3 (Bethesda)">
        <title>Genome assembly of Hibiscus sabdariffa L. provides insights into metabolisms of medicinal natural products.</title>
        <authorList>
            <person name="Kim T."/>
        </authorList>
    </citation>
    <scope>NUCLEOTIDE SEQUENCE [LARGE SCALE GENOMIC DNA]</scope>
    <source>
        <strain evidence="2">TK-2024</strain>
        <tissue evidence="2">Old leaves</tissue>
    </source>
</reference>
<protein>
    <submittedName>
        <fullName evidence="2">Uncharacterized protein</fullName>
    </submittedName>
</protein>